<evidence type="ECO:0000313" key="4">
    <source>
        <dbReference type="EMBL" id="MVU76807.1"/>
    </source>
</evidence>
<name>A0A7K1UR76_9NOCA</name>
<dbReference type="PRINTS" id="PR00080">
    <property type="entry name" value="SDRFAMILY"/>
</dbReference>
<dbReference type="InterPro" id="IPR051911">
    <property type="entry name" value="SDR_oxidoreductase"/>
</dbReference>
<comment type="caution">
    <text evidence="4">The sequence shown here is derived from an EMBL/GenBank/DDBJ whole genome shotgun (WGS) entry which is preliminary data.</text>
</comment>
<dbReference type="AlphaFoldDB" id="A0A7K1UR76"/>
<gene>
    <name evidence="4" type="ORF">GPX89_06040</name>
</gene>
<sequence>MASRTWFVTGTSTGFGRELTEQLLRRGDRVCATVRTRAVMDDLVAEYGAALMVWELDVTDTPGVRRVVGDAFARAGRVDVVVSNAGYALFGAAEEVSDAQIRAQIDTNLVGSIQVARAVIPHLRGQGGGRLMQISSMGGQIAYPNLSLYHATKWGIEGFFEAVTAEVAPFGIQVTLVEPGSARTDFAVRSAISGQPLEIYEQTPVGAMRRAAAAGEFPIPGDPGKMAAAIIETADAPIAPHRLTLGSDAYSEIGTALRDRLEQLEAQKDLALSTDVSD</sequence>
<dbReference type="RefSeq" id="WP_157355543.1">
    <property type="nucleotide sequence ID" value="NZ_WRPP01000001.1"/>
</dbReference>
<evidence type="ECO:0000256" key="1">
    <source>
        <dbReference type="ARBA" id="ARBA00006484"/>
    </source>
</evidence>
<dbReference type="InterPro" id="IPR036291">
    <property type="entry name" value="NAD(P)-bd_dom_sf"/>
</dbReference>
<reference evidence="4 5" key="1">
    <citation type="submission" date="2019-12" db="EMBL/GenBank/DDBJ databases">
        <title>Nocardia sp. nov. ET3-3 isolated from soil.</title>
        <authorList>
            <person name="Kanchanasin P."/>
            <person name="Tanasupawat S."/>
            <person name="Yuki M."/>
            <person name="Kudo T."/>
        </authorList>
    </citation>
    <scope>NUCLEOTIDE SEQUENCE [LARGE SCALE GENOMIC DNA]</scope>
    <source>
        <strain evidence="4 5">ET3-3</strain>
    </source>
</reference>
<accession>A0A7K1UR76</accession>
<dbReference type="PANTHER" id="PTHR43976:SF16">
    <property type="entry name" value="SHORT-CHAIN DEHYDROGENASE_REDUCTASE FAMILY PROTEIN"/>
    <property type="match status" value="1"/>
</dbReference>
<dbReference type="Gene3D" id="3.40.50.720">
    <property type="entry name" value="NAD(P)-binding Rossmann-like Domain"/>
    <property type="match status" value="1"/>
</dbReference>
<dbReference type="EMBL" id="WRPP01000001">
    <property type="protein sequence ID" value="MVU76807.1"/>
    <property type="molecule type" value="Genomic_DNA"/>
</dbReference>
<evidence type="ECO:0000256" key="3">
    <source>
        <dbReference type="RuleBase" id="RU000363"/>
    </source>
</evidence>
<keyword evidence="2" id="KW-0560">Oxidoreductase</keyword>
<evidence type="ECO:0000313" key="5">
    <source>
        <dbReference type="Proteomes" id="UP000466794"/>
    </source>
</evidence>
<dbReference type="GO" id="GO:0016491">
    <property type="term" value="F:oxidoreductase activity"/>
    <property type="evidence" value="ECO:0007669"/>
    <property type="project" value="UniProtKB-KW"/>
</dbReference>
<dbReference type="Pfam" id="PF00106">
    <property type="entry name" value="adh_short"/>
    <property type="match status" value="1"/>
</dbReference>
<proteinExistence type="inferred from homology"/>
<organism evidence="4 5">
    <name type="scientific">Nocardia terrae</name>
    <dbReference type="NCBI Taxonomy" id="2675851"/>
    <lineage>
        <taxon>Bacteria</taxon>
        <taxon>Bacillati</taxon>
        <taxon>Actinomycetota</taxon>
        <taxon>Actinomycetes</taxon>
        <taxon>Mycobacteriales</taxon>
        <taxon>Nocardiaceae</taxon>
        <taxon>Nocardia</taxon>
    </lineage>
</organism>
<dbReference type="SUPFAM" id="SSF51735">
    <property type="entry name" value="NAD(P)-binding Rossmann-fold domains"/>
    <property type="match status" value="1"/>
</dbReference>
<dbReference type="PRINTS" id="PR00081">
    <property type="entry name" value="GDHRDH"/>
</dbReference>
<dbReference type="PANTHER" id="PTHR43976">
    <property type="entry name" value="SHORT CHAIN DEHYDROGENASE"/>
    <property type="match status" value="1"/>
</dbReference>
<comment type="similarity">
    <text evidence="1 3">Belongs to the short-chain dehydrogenases/reductases (SDR) family.</text>
</comment>
<evidence type="ECO:0000256" key="2">
    <source>
        <dbReference type="ARBA" id="ARBA00023002"/>
    </source>
</evidence>
<protein>
    <submittedName>
        <fullName evidence="4">SDR family oxidoreductase</fullName>
    </submittedName>
</protein>
<dbReference type="InterPro" id="IPR002347">
    <property type="entry name" value="SDR_fam"/>
</dbReference>
<keyword evidence="5" id="KW-1185">Reference proteome</keyword>
<dbReference type="CDD" id="cd05374">
    <property type="entry name" value="17beta-HSD-like_SDR_c"/>
    <property type="match status" value="1"/>
</dbReference>
<dbReference type="NCBIfam" id="NF005065">
    <property type="entry name" value="PRK06482.1"/>
    <property type="match status" value="1"/>
</dbReference>
<dbReference type="Proteomes" id="UP000466794">
    <property type="component" value="Unassembled WGS sequence"/>
</dbReference>